<dbReference type="Pfam" id="PF06580">
    <property type="entry name" value="His_kinase"/>
    <property type="match status" value="1"/>
</dbReference>
<keyword evidence="1" id="KW-0812">Transmembrane</keyword>
<evidence type="ECO:0000313" key="3">
    <source>
        <dbReference type="EMBL" id="RKL66872.1"/>
    </source>
</evidence>
<keyword evidence="1" id="KW-0472">Membrane</keyword>
<reference evidence="3 4" key="1">
    <citation type="submission" date="2017-10" db="EMBL/GenBank/DDBJ databases">
        <title>Bacillus sp. nov., a halophilic bacterium isolated from a Keqin Lake.</title>
        <authorList>
            <person name="Wang H."/>
        </authorList>
    </citation>
    <scope>NUCLEOTIDE SEQUENCE [LARGE SCALE GENOMIC DNA]</scope>
    <source>
        <strain evidence="3 4">KCTC 13187</strain>
    </source>
</reference>
<comment type="caution">
    <text evidence="3">The sequence shown here is derived from an EMBL/GenBank/DDBJ whole genome shotgun (WGS) entry which is preliminary data.</text>
</comment>
<name>A0A3A9K8L9_9BACI</name>
<sequence>MNVFKKYRINSIFFGSFFLFTLLILIIIILFSYRYSANQIVETTTEHQKNNLYRLSEELGSNLKTFQDYSVILSRQQMFREVISGRQSSDTTSLTNDFSNVIYSVPAIHSVEIYMNSPPVDNVQYPVRYFELDEVYEAEWYKDLENISYSWLGTRDVETMAGQHSVISLGRKINSSRGELQSMIVINLDPVTVESWLRKYHEDSHMVLLDEKGSIVSSTGNNDIGDEQYQELIDFSHTEETFFDSPSQDQVQIDNDIIVTTSIPAVNWTVMEVTPYEDIIQGSKEMARTLIVIGFLATIIVLFGTMFLTKKFTDPILELTKVMKSYQLTKSRVSLPSGYKNEFGELFNGFDELTNRVEELYASLDEQHQHQRKAEIKALQANINPHFLYNTLDQINWVAIEKGNIDISRMIELLGNMLRIGLSKGESIISVGDELKYLEYYMKLQEIQLEDRFSYSIDSPREVLDYFIPKLTLQPFVENAIIHGFRDRREGVVKLAITEEDFQIKIEISDNGIGFPTNINLQKENDLGGYGIKNVMERLHIYYGEKATMSIDSNDKGTSIFILIPKVNDKKLLSG</sequence>
<dbReference type="Gene3D" id="6.10.340.10">
    <property type="match status" value="1"/>
</dbReference>
<dbReference type="OrthoDB" id="2499756at2"/>
<dbReference type="InterPro" id="IPR036890">
    <property type="entry name" value="HATPase_C_sf"/>
</dbReference>
<keyword evidence="1" id="KW-1133">Transmembrane helix</keyword>
<proteinExistence type="predicted"/>
<dbReference type="GO" id="GO:0016020">
    <property type="term" value="C:membrane"/>
    <property type="evidence" value="ECO:0007669"/>
    <property type="project" value="InterPro"/>
</dbReference>
<feature type="domain" description="Signal transduction histidine kinase internal region" evidence="2">
    <location>
        <begin position="374"/>
        <end position="453"/>
    </location>
</feature>
<dbReference type="GO" id="GO:0000155">
    <property type="term" value="F:phosphorelay sensor kinase activity"/>
    <property type="evidence" value="ECO:0007669"/>
    <property type="project" value="InterPro"/>
</dbReference>
<protein>
    <recommendedName>
        <fullName evidence="2">Signal transduction histidine kinase internal region domain-containing protein</fullName>
    </recommendedName>
</protein>
<dbReference type="Proteomes" id="UP000281498">
    <property type="component" value="Unassembled WGS sequence"/>
</dbReference>
<dbReference type="InterPro" id="IPR050640">
    <property type="entry name" value="Bact_2-comp_sensor_kinase"/>
</dbReference>
<keyword evidence="4" id="KW-1185">Reference proteome</keyword>
<evidence type="ECO:0000259" key="2">
    <source>
        <dbReference type="Pfam" id="PF06580"/>
    </source>
</evidence>
<feature type="transmembrane region" description="Helical" evidence="1">
    <location>
        <begin position="12"/>
        <end position="33"/>
    </location>
</feature>
<dbReference type="PANTHER" id="PTHR34220:SF7">
    <property type="entry name" value="SENSOR HISTIDINE KINASE YPDA"/>
    <property type="match status" value="1"/>
</dbReference>
<dbReference type="SUPFAM" id="SSF55874">
    <property type="entry name" value="ATPase domain of HSP90 chaperone/DNA topoisomerase II/histidine kinase"/>
    <property type="match status" value="1"/>
</dbReference>
<gene>
    <name evidence="3" type="ORF">CR203_13660</name>
</gene>
<accession>A0A3A9K8L9</accession>
<dbReference type="Gene3D" id="3.30.565.10">
    <property type="entry name" value="Histidine kinase-like ATPase, C-terminal domain"/>
    <property type="match status" value="1"/>
</dbReference>
<feature type="transmembrane region" description="Helical" evidence="1">
    <location>
        <begin position="290"/>
        <end position="309"/>
    </location>
</feature>
<dbReference type="RefSeq" id="WP_110934709.1">
    <property type="nucleotide sequence ID" value="NZ_KZ614146.1"/>
</dbReference>
<dbReference type="AlphaFoldDB" id="A0A3A9K8L9"/>
<evidence type="ECO:0000313" key="4">
    <source>
        <dbReference type="Proteomes" id="UP000281498"/>
    </source>
</evidence>
<organism evidence="3 4">
    <name type="scientific">Salipaludibacillus neizhouensis</name>
    <dbReference type="NCBI Taxonomy" id="885475"/>
    <lineage>
        <taxon>Bacteria</taxon>
        <taxon>Bacillati</taxon>
        <taxon>Bacillota</taxon>
        <taxon>Bacilli</taxon>
        <taxon>Bacillales</taxon>
        <taxon>Bacillaceae</taxon>
    </lineage>
</organism>
<dbReference type="PANTHER" id="PTHR34220">
    <property type="entry name" value="SENSOR HISTIDINE KINASE YPDA"/>
    <property type="match status" value="1"/>
</dbReference>
<evidence type="ECO:0000256" key="1">
    <source>
        <dbReference type="SAM" id="Phobius"/>
    </source>
</evidence>
<dbReference type="InterPro" id="IPR010559">
    <property type="entry name" value="Sig_transdc_His_kin_internal"/>
</dbReference>
<dbReference type="EMBL" id="PDOE01000005">
    <property type="protein sequence ID" value="RKL66872.1"/>
    <property type="molecule type" value="Genomic_DNA"/>
</dbReference>